<feature type="transmembrane region" description="Helical" evidence="5">
    <location>
        <begin position="214"/>
        <end position="230"/>
    </location>
</feature>
<dbReference type="PANTHER" id="PTHR37422">
    <property type="entry name" value="TEICHURONIC ACID BIOSYNTHESIS PROTEIN TUAE"/>
    <property type="match status" value="1"/>
</dbReference>
<evidence type="ECO:0000259" key="6">
    <source>
        <dbReference type="Pfam" id="PF04932"/>
    </source>
</evidence>
<dbReference type="Proteomes" id="UP000619743">
    <property type="component" value="Unassembled WGS sequence"/>
</dbReference>
<dbReference type="RefSeq" id="WP_087506712.1">
    <property type="nucleotide sequence ID" value="NZ_BMDX01000016.1"/>
</dbReference>
<dbReference type="PANTHER" id="PTHR37422:SF23">
    <property type="entry name" value="TEICHURONIC ACID BIOSYNTHESIS PROTEIN TUAE"/>
    <property type="match status" value="1"/>
</dbReference>
<keyword evidence="8" id="KW-1185">Reference proteome</keyword>
<feature type="transmembrane region" description="Helical" evidence="5">
    <location>
        <begin position="142"/>
        <end position="159"/>
    </location>
</feature>
<dbReference type="Pfam" id="PF04932">
    <property type="entry name" value="Wzy_C"/>
    <property type="match status" value="1"/>
</dbReference>
<keyword evidence="4 5" id="KW-0472">Membrane</keyword>
<feature type="transmembrane region" description="Helical" evidence="5">
    <location>
        <begin position="110"/>
        <end position="130"/>
    </location>
</feature>
<evidence type="ECO:0000256" key="5">
    <source>
        <dbReference type="SAM" id="Phobius"/>
    </source>
</evidence>
<protein>
    <recommendedName>
        <fullName evidence="6">O-antigen ligase-related domain-containing protein</fullName>
    </recommendedName>
</protein>
<evidence type="ECO:0000256" key="1">
    <source>
        <dbReference type="ARBA" id="ARBA00004141"/>
    </source>
</evidence>
<proteinExistence type="predicted"/>
<name>A0A8J2XQV2_9GAMM</name>
<feature type="transmembrane region" description="Helical" evidence="5">
    <location>
        <begin position="188"/>
        <end position="207"/>
    </location>
</feature>
<feature type="transmembrane region" description="Helical" evidence="5">
    <location>
        <begin position="80"/>
        <end position="98"/>
    </location>
</feature>
<gene>
    <name evidence="7" type="ORF">GCM10011369_28050</name>
</gene>
<feature type="transmembrane region" description="Helical" evidence="5">
    <location>
        <begin position="404"/>
        <end position="431"/>
    </location>
</feature>
<evidence type="ECO:0000256" key="2">
    <source>
        <dbReference type="ARBA" id="ARBA00022692"/>
    </source>
</evidence>
<evidence type="ECO:0000256" key="3">
    <source>
        <dbReference type="ARBA" id="ARBA00022989"/>
    </source>
</evidence>
<dbReference type="InterPro" id="IPR007016">
    <property type="entry name" value="O-antigen_ligase-rel_domated"/>
</dbReference>
<feature type="transmembrane region" description="Helical" evidence="5">
    <location>
        <begin position="265"/>
        <end position="281"/>
    </location>
</feature>
<evidence type="ECO:0000256" key="4">
    <source>
        <dbReference type="ARBA" id="ARBA00023136"/>
    </source>
</evidence>
<evidence type="ECO:0000313" key="8">
    <source>
        <dbReference type="Proteomes" id="UP000619743"/>
    </source>
</evidence>
<feature type="transmembrane region" description="Helical" evidence="5">
    <location>
        <begin position="236"/>
        <end position="253"/>
    </location>
</feature>
<evidence type="ECO:0000313" key="7">
    <source>
        <dbReference type="EMBL" id="GGA84392.1"/>
    </source>
</evidence>
<sequence>MLKLIAIYSILIGSAVSIFRYSWFPAAAYSLNAVMQPKYIWRFEWPDLPISKLLAICSILAWGVAFAQKRMDLNVYKNKQVIALVLIWGLMHLSDILSPYQNYSAGTSSHIVLGTLNTIVIMFVVQIGILSDKDQYHNATKVMAGVYIFLALYYVYWANDQYLSYNWAQFFQGRLMGPYQGPYDDANSASTLLVMAMPFILFAYFYVDNKIFKYGILATVPLLWHALFLFGSRGAFLGLGVSTVAAVFMLQGSMKSLPKIKPWQIRMFKFILIFGLAAAVIDQGGAMLNRSATTVSAAQQEERDEPLNPRLVSWQAALGIIAEYPVLGAGPQRFQWAARDLDLGTPHVAHNTLLNFTANTGIFVGGLFLFILWTSFKSYFQCNNKNVAADPLLDYLNKACTCSLVAYCVCGMFLDLIIYEPFFFVLLLIVFKNHMVNNLNLTTSSDVKEQPQEDKNLFRNQIDPRLY</sequence>
<feature type="transmembrane region" description="Helical" evidence="5">
    <location>
        <begin position="356"/>
        <end position="376"/>
    </location>
</feature>
<reference evidence="8" key="1">
    <citation type="journal article" date="2019" name="Int. J. Syst. Evol. Microbiol.">
        <title>The Global Catalogue of Microorganisms (GCM) 10K type strain sequencing project: providing services to taxonomists for standard genome sequencing and annotation.</title>
        <authorList>
            <consortium name="The Broad Institute Genomics Platform"/>
            <consortium name="The Broad Institute Genome Sequencing Center for Infectious Disease"/>
            <person name="Wu L."/>
            <person name="Ma J."/>
        </authorList>
    </citation>
    <scope>NUCLEOTIDE SEQUENCE [LARGE SCALE GENOMIC DNA]</scope>
    <source>
        <strain evidence="8">CGMCC 1.10130</strain>
    </source>
</reference>
<keyword evidence="3 5" id="KW-1133">Transmembrane helix</keyword>
<dbReference type="InterPro" id="IPR051533">
    <property type="entry name" value="WaaL-like"/>
</dbReference>
<dbReference type="AlphaFoldDB" id="A0A8J2XQV2"/>
<dbReference type="GO" id="GO:0016020">
    <property type="term" value="C:membrane"/>
    <property type="evidence" value="ECO:0007669"/>
    <property type="project" value="UniProtKB-SubCell"/>
</dbReference>
<feature type="transmembrane region" description="Helical" evidence="5">
    <location>
        <begin position="7"/>
        <end position="29"/>
    </location>
</feature>
<comment type="caution">
    <text evidence="7">The sequence shown here is derived from an EMBL/GenBank/DDBJ whole genome shotgun (WGS) entry which is preliminary data.</text>
</comment>
<feature type="transmembrane region" description="Helical" evidence="5">
    <location>
        <begin position="49"/>
        <end position="68"/>
    </location>
</feature>
<keyword evidence="2 5" id="KW-0812">Transmembrane</keyword>
<dbReference type="OrthoDB" id="9768226at2"/>
<organism evidence="7 8">
    <name type="scientific">Neiella marina</name>
    <dbReference type="NCBI Taxonomy" id="508461"/>
    <lineage>
        <taxon>Bacteria</taxon>
        <taxon>Pseudomonadati</taxon>
        <taxon>Pseudomonadota</taxon>
        <taxon>Gammaproteobacteria</taxon>
        <taxon>Alteromonadales</taxon>
        <taxon>Echinimonadaceae</taxon>
        <taxon>Neiella</taxon>
    </lineage>
</organism>
<feature type="domain" description="O-antigen ligase-related" evidence="6">
    <location>
        <begin position="222"/>
        <end position="369"/>
    </location>
</feature>
<accession>A0A8J2XQV2</accession>
<dbReference type="EMBL" id="BMDX01000016">
    <property type="protein sequence ID" value="GGA84392.1"/>
    <property type="molecule type" value="Genomic_DNA"/>
</dbReference>
<comment type="subcellular location">
    <subcellularLocation>
        <location evidence="1">Membrane</location>
        <topology evidence="1">Multi-pass membrane protein</topology>
    </subcellularLocation>
</comment>